<dbReference type="Gene3D" id="3.40.30.10">
    <property type="entry name" value="Glutaredoxin"/>
    <property type="match status" value="1"/>
</dbReference>
<dbReference type="EMBL" id="CP087164">
    <property type="protein sequence ID" value="UGS33936.1"/>
    <property type="molecule type" value="Genomic_DNA"/>
</dbReference>
<dbReference type="KEGG" id="sbae:DSM104329_00303"/>
<protein>
    <recommendedName>
        <fullName evidence="1">DSBA-like thioredoxin domain-containing protein</fullName>
    </recommendedName>
</protein>
<dbReference type="InterPro" id="IPR036249">
    <property type="entry name" value="Thioredoxin-like_sf"/>
</dbReference>
<evidence type="ECO:0000313" key="2">
    <source>
        <dbReference type="EMBL" id="UGS33936.1"/>
    </source>
</evidence>
<dbReference type="SUPFAM" id="SSF52833">
    <property type="entry name" value="Thioredoxin-like"/>
    <property type="match status" value="1"/>
</dbReference>
<evidence type="ECO:0000259" key="1">
    <source>
        <dbReference type="Pfam" id="PF01323"/>
    </source>
</evidence>
<accession>A0A9E6XUD4</accession>
<dbReference type="AlphaFoldDB" id="A0A9E6XUD4"/>
<name>A0A9E6XUD4_9ACTN</name>
<organism evidence="2 3">
    <name type="scientific">Capillimicrobium parvum</name>
    <dbReference type="NCBI Taxonomy" id="2884022"/>
    <lineage>
        <taxon>Bacteria</taxon>
        <taxon>Bacillati</taxon>
        <taxon>Actinomycetota</taxon>
        <taxon>Thermoleophilia</taxon>
        <taxon>Solirubrobacterales</taxon>
        <taxon>Capillimicrobiaceae</taxon>
        <taxon>Capillimicrobium</taxon>
    </lineage>
</organism>
<evidence type="ECO:0000313" key="3">
    <source>
        <dbReference type="Proteomes" id="UP001162834"/>
    </source>
</evidence>
<feature type="domain" description="DSBA-like thioredoxin" evidence="1">
    <location>
        <begin position="17"/>
        <end position="195"/>
    </location>
</feature>
<dbReference type="GO" id="GO:0016491">
    <property type="term" value="F:oxidoreductase activity"/>
    <property type="evidence" value="ECO:0007669"/>
    <property type="project" value="InterPro"/>
</dbReference>
<dbReference type="Proteomes" id="UP001162834">
    <property type="component" value="Chromosome"/>
</dbReference>
<dbReference type="RefSeq" id="WP_259313624.1">
    <property type="nucleotide sequence ID" value="NZ_CP087164.1"/>
</dbReference>
<keyword evidence="3" id="KW-1185">Reference proteome</keyword>
<dbReference type="InterPro" id="IPR001853">
    <property type="entry name" value="DSBA-like_thioredoxin_dom"/>
</dbReference>
<sequence>MPLTVGSSTAEPAHPRFLFDLASPSCWLVAERILQVMPVATEWVPVHVASGPTEGDGFRCAAEQDIWREGIEWRAAELGLQPVRWPPEVPFDSAFAMRAATYAKVTGRTVAFALAAFRQAWCGGRSLGDEQSVLIAAAACELHPRAVLKGAELRSTRTALARASDGVTTVPAIVLAGGESFTGEDAPERAAAALQVAR</sequence>
<reference evidence="2" key="1">
    <citation type="journal article" date="2022" name="Int. J. Syst. Evol. Microbiol.">
        <title>Pseudomonas aegrilactucae sp. nov. and Pseudomonas morbosilactucae sp. nov., pathogens causing bacterial rot of lettuce in Japan.</title>
        <authorList>
            <person name="Sawada H."/>
            <person name="Fujikawa T."/>
            <person name="Satou M."/>
        </authorList>
    </citation>
    <scope>NUCLEOTIDE SEQUENCE</scope>
    <source>
        <strain evidence="2">0166_1</strain>
    </source>
</reference>
<gene>
    <name evidence="2" type="ORF">DSM104329_00303</name>
</gene>
<dbReference type="Pfam" id="PF01323">
    <property type="entry name" value="DSBA"/>
    <property type="match status" value="1"/>
</dbReference>
<proteinExistence type="predicted"/>